<keyword evidence="1" id="KW-0812">Transmembrane</keyword>
<dbReference type="AlphaFoldDB" id="A0A0R2KT41"/>
<feature type="domain" description="DUF3899" evidence="2">
    <location>
        <begin position="40"/>
        <end position="121"/>
    </location>
</feature>
<dbReference type="Pfam" id="PF13038">
    <property type="entry name" value="DUF3899"/>
    <property type="match status" value="1"/>
</dbReference>
<keyword evidence="1" id="KW-1133">Transmembrane helix</keyword>
<proteinExistence type="predicted"/>
<dbReference type="EMBL" id="JQBZ01000016">
    <property type="protein sequence ID" value="KRN89421.1"/>
    <property type="molecule type" value="Genomic_DNA"/>
</dbReference>
<dbReference type="PATRIC" id="fig|1122146.4.peg.140"/>
<organism evidence="3 4">
    <name type="scientific">Ligilactobacillus ceti DSM 22408</name>
    <dbReference type="NCBI Taxonomy" id="1122146"/>
    <lineage>
        <taxon>Bacteria</taxon>
        <taxon>Bacillati</taxon>
        <taxon>Bacillota</taxon>
        <taxon>Bacilli</taxon>
        <taxon>Lactobacillales</taxon>
        <taxon>Lactobacillaceae</taxon>
        <taxon>Ligilactobacillus</taxon>
    </lineage>
</organism>
<dbReference type="Proteomes" id="UP000051500">
    <property type="component" value="Unassembled WGS sequence"/>
</dbReference>
<feature type="transmembrane region" description="Helical" evidence="1">
    <location>
        <begin position="12"/>
        <end position="33"/>
    </location>
</feature>
<protein>
    <recommendedName>
        <fullName evidence="2">DUF3899 domain-containing protein</fullName>
    </recommendedName>
</protein>
<dbReference type="RefSeq" id="WP_027106379.1">
    <property type="nucleotide sequence ID" value="NZ_AUHP01000005.1"/>
</dbReference>
<evidence type="ECO:0000256" key="1">
    <source>
        <dbReference type="SAM" id="Phobius"/>
    </source>
</evidence>
<evidence type="ECO:0000313" key="3">
    <source>
        <dbReference type="EMBL" id="KRN89421.1"/>
    </source>
</evidence>
<keyword evidence="4" id="KW-1185">Reference proteome</keyword>
<comment type="caution">
    <text evidence="3">The sequence shown here is derived from an EMBL/GenBank/DDBJ whole genome shotgun (WGS) entry which is preliminary data.</text>
</comment>
<accession>A0A0R2KT41</accession>
<feature type="transmembrane region" description="Helical" evidence="1">
    <location>
        <begin position="101"/>
        <end position="119"/>
    </location>
</feature>
<feature type="transmembrane region" description="Helical" evidence="1">
    <location>
        <begin position="39"/>
        <end position="63"/>
    </location>
</feature>
<dbReference type="OrthoDB" id="2297631at2"/>
<evidence type="ECO:0000259" key="2">
    <source>
        <dbReference type="Pfam" id="PF13038"/>
    </source>
</evidence>
<name>A0A0R2KT41_9LACO</name>
<sequence>MNFIKEKIWPKFTGGIVLAVIIISFGSVIFHYQRVVSDGFFIAGMVCLLAAIVNILAHAQLFAGFFKRKKKGETDEEYQANKLKVREIGSKKNAPIHFDKFALNMLILAVVLILAAILITL</sequence>
<keyword evidence="1" id="KW-0472">Membrane</keyword>
<gene>
    <name evidence="3" type="ORF">IV53_GL000139</name>
</gene>
<evidence type="ECO:0000313" key="4">
    <source>
        <dbReference type="Proteomes" id="UP000051500"/>
    </source>
</evidence>
<dbReference type="InterPro" id="IPR025007">
    <property type="entry name" value="DUF3899"/>
</dbReference>
<reference evidence="3 4" key="1">
    <citation type="journal article" date="2015" name="Genome Announc.">
        <title>Expanding the biotechnology potential of lactobacilli through comparative genomics of 213 strains and associated genera.</title>
        <authorList>
            <person name="Sun Z."/>
            <person name="Harris H.M."/>
            <person name="McCann A."/>
            <person name="Guo C."/>
            <person name="Argimon S."/>
            <person name="Zhang W."/>
            <person name="Yang X."/>
            <person name="Jeffery I.B."/>
            <person name="Cooney J.C."/>
            <person name="Kagawa T.F."/>
            <person name="Liu W."/>
            <person name="Song Y."/>
            <person name="Salvetti E."/>
            <person name="Wrobel A."/>
            <person name="Rasinkangas P."/>
            <person name="Parkhill J."/>
            <person name="Rea M.C."/>
            <person name="O'Sullivan O."/>
            <person name="Ritari J."/>
            <person name="Douillard F.P."/>
            <person name="Paul Ross R."/>
            <person name="Yang R."/>
            <person name="Briner A.E."/>
            <person name="Felis G.E."/>
            <person name="de Vos W.M."/>
            <person name="Barrangou R."/>
            <person name="Klaenhammer T.R."/>
            <person name="Caufield P.W."/>
            <person name="Cui Y."/>
            <person name="Zhang H."/>
            <person name="O'Toole P.W."/>
        </authorList>
    </citation>
    <scope>NUCLEOTIDE SEQUENCE [LARGE SCALE GENOMIC DNA]</scope>
    <source>
        <strain evidence="3 4">DSM 22408</strain>
    </source>
</reference>
<dbReference type="STRING" id="1122146.IV53_GL000139"/>